<name>A0A249DWX3_9ENTR</name>
<dbReference type="EMBL" id="CP016303">
    <property type="protein sequence ID" value="ASX25745.1"/>
    <property type="molecule type" value="Genomic_DNA"/>
</dbReference>
<sequence length="377" mass="43100">MSLFLSKNSIDSQNNQRPSENLVAILSKNTELSGKISEQVYLSGIQNIKKMSLDFSELTHVDFPDALSGVILDIGSHKDVDFILNFVQRQIPSGAWCVLIGSNDSIRVAQQFTEQGLLYLHADSQITELTQHLIKGISIKKLRNSFLISVLGCRGGVGSSLLSYQLAQSINELKNSLILLSQGKQGSQDIDLITESKIGNTVFNYQKNLDILFSGEKSISNIEENLQKKYHFIIFDQPIYLFEREDLEKYINHSHVVVLVLDYSMTSVRVAKNFINIFERFKKNNQKSTRIITCVNENRPKTKDMFGIPDIESLLERSIDIKIPYIKNAKNFVHSPYYYEKHKKNLLKLSQSILGLKDIPFYLQKGWLKPFLKMIKK</sequence>
<dbReference type="RefSeq" id="WP_016857888.1">
    <property type="nucleotide sequence ID" value="NZ_CP016303.1"/>
</dbReference>
<dbReference type="Proteomes" id="UP000216438">
    <property type="component" value="Chromosome"/>
</dbReference>
<dbReference type="OrthoDB" id="7066706at2"/>
<dbReference type="SUPFAM" id="SSF52540">
    <property type="entry name" value="P-loop containing nucleoside triphosphate hydrolases"/>
    <property type="match status" value="1"/>
</dbReference>
<dbReference type="AlphaFoldDB" id="A0A249DWX3"/>
<gene>
    <name evidence="1" type="ORF">BA171_00795</name>
</gene>
<accession>A0A249DWX3</accession>
<reference evidence="2" key="1">
    <citation type="submission" date="2016-06" db="EMBL/GenBank/DDBJ databases">
        <authorList>
            <person name="Chen W."/>
            <person name="Hasegawa D.K."/>
        </authorList>
    </citation>
    <scope>NUCLEOTIDE SEQUENCE [LARGE SCALE GENOMIC DNA]</scope>
    <source>
        <strain evidence="2">MEAM1</strain>
    </source>
</reference>
<proteinExistence type="predicted"/>
<organism evidence="1 2">
    <name type="scientific">Candidatus Hamiltonella defensa</name>
    <name type="common">Bemisia tabaci</name>
    <dbReference type="NCBI Taxonomy" id="672795"/>
    <lineage>
        <taxon>Bacteria</taxon>
        <taxon>Pseudomonadati</taxon>
        <taxon>Pseudomonadota</taxon>
        <taxon>Gammaproteobacteria</taxon>
        <taxon>Enterobacterales</taxon>
        <taxon>Enterobacteriaceae</taxon>
        <taxon>aphid secondary symbionts</taxon>
        <taxon>Candidatus Williamhamiltonella</taxon>
    </lineage>
</organism>
<dbReference type="Gene3D" id="3.40.50.300">
    <property type="entry name" value="P-loop containing nucleotide triphosphate hydrolases"/>
    <property type="match status" value="1"/>
</dbReference>
<reference evidence="1 2" key="2">
    <citation type="submission" date="2017-09" db="EMBL/GenBank/DDBJ databases">
        <title>The genome of whitefly Bemisia tabaci, a global crop pest, provides novel insights into virus transmission, host adaptation and insecticide resistance.</title>
        <authorList>
            <person name="Kaur N."/>
            <person name="Kliot A."/>
            <person name="Pinheiro P.V."/>
            <person name="Luan J."/>
            <person name="Zheng Y."/>
            <person name="Liu W."/>
            <person name="Sun H."/>
            <person name="Yang X."/>
            <person name="Xu Y."/>
            <person name="Luo Y."/>
            <person name="Kruse A."/>
            <person name="Fisher T.W."/>
            <person name="Nelson D.R."/>
            <person name="Elimelech M."/>
            <person name="MacCoss M."/>
            <person name="Johnson R."/>
            <person name="Cohen E."/>
            <person name="Hunter W.B."/>
            <person name="Brown J.K."/>
            <person name="Jander G."/>
            <person name="Cilia M."/>
            <person name="Douglas A.E."/>
            <person name="Ghanim M."/>
            <person name="Simmons A.M."/>
            <person name="Wintermantel W.M."/>
            <person name="Ling K.-S."/>
            <person name="Fei Z."/>
        </authorList>
    </citation>
    <scope>NUCLEOTIDE SEQUENCE [LARGE SCALE GENOMIC DNA]</scope>
    <source>
        <strain evidence="1 2">MEAM1</strain>
    </source>
</reference>
<evidence type="ECO:0000313" key="1">
    <source>
        <dbReference type="EMBL" id="ASX25745.1"/>
    </source>
</evidence>
<evidence type="ECO:0000313" key="2">
    <source>
        <dbReference type="Proteomes" id="UP000216438"/>
    </source>
</evidence>
<protein>
    <submittedName>
        <fullName evidence="1">Pilus assembly protein CpaE</fullName>
    </submittedName>
</protein>
<dbReference type="InterPro" id="IPR027417">
    <property type="entry name" value="P-loop_NTPase"/>
</dbReference>